<feature type="compositionally biased region" description="Low complexity" evidence="2">
    <location>
        <begin position="990"/>
        <end position="1000"/>
    </location>
</feature>
<evidence type="ECO:0000256" key="1">
    <source>
        <dbReference type="ARBA" id="ARBA00022691"/>
    </source>
</evidence>
<dbReference type="Gene3D" id="3.40.50.150">
    <property type="entry name" value="Vaccinia Virus protein VP39"/>
    <property type="match status" value="1"/>
</dbReference>
<proteinExistence type="predicted"/>
<keyword evidence="5" id="KW-1185">Reference proteome</keyword>
<dbReference type="GO" id="GO:0042054">
    <property type="term" value="F:histone methyltransferase activity"/>
    <property type="evidence" value="ECO:0007669"/>
    <property type="project" value="TreeGrafter"/>
</dbReference>
<dbReference type="Gene3D" id="2.70.160.11">
    <property type="entry name" value="Hnrnp arginine n-methyltransferase1"/>
    <property type="match status" value="1"/>
</dbReference>
<keyword evidence="1" id="KW-0949">S-adenosyl-L-methionine</keyword>
<dbReference type="InterPro" id="IPR041698">
    <property type="entry name" value="Methyltransf_25"/>
</dbReference>
<dbReference type="Proteomes" id="UP000553632">
    <property type="component" value="Unassembled WGS sequence"/>
</dbReference>
<evidence type="ECO:0000313" key="4">
    <source>
        <dbReference type="EMBL" id="KAF4731958.1"/>
    </source>
</evidence>
<dbReference type="InterPro" id="IPR029063">
    <property type="entry name" value="SAM-dependent_MTases_sf"/>
</dbReference>
<sequence length="1000" mass="110176">MIDRQKFLQEVETIETLCAEERYSEGWKRLLALGKMPEARIEPARIMLEQLREQLRHDSVDEWHLRMLNDGGRNRAYRRAIVKASQDRGEEIDHVIDVGCGTGILSCYLAECAPPKTKITACDCSWALCEVARRACGSRVDVVQVDSADLAPETPADMVVAELMDCALLGEGFVDVVMDLTSRGQLTEGAVVIPECGRVFGCVVESEAIRDRGYYLSESVRLEEGYTSVHKSEGFQYRKLTDTFTVCTADFRRGEIEGLGRREVDVREGGVCACVLVWWEATLYGDIRIDSVVDCDWDYAVFPCPPREVEKGQKISVRVSCEDSKLSVTFDGSFVTGASGVSEFDIMTASRIRREGYAGLRSGGLSNDGVVIDLTGVGHSVIPCLLANGCRGPFVSWMPREGDGLWSILRDQLEHFRIAPEDFAKSVRVIEADSQQEFFEEVLRVGMLQRHHLGEVICQQVLPWGAIDAESLELVSMLSEKVGISPTRVLHCRGCWTTSVAVRAASEVGEGTVPEAIRDEANSGELLRVGRLMDFPLEDLNAVGEAVPLFSIDYLSREFRMEGCPTREEGGFLFGRIPVRIPDGATGLVLLYTPSPLPSTGRCVIPCRGVGGEGEIRITYSPGSDLTTLTLPWIELHFPHSTPYSVCIIFPYHSSMLSRGGGPLFSRPLLSSIALHWSRGIALPAAAAAASQGGPVDQWAVEGDVPQQTLKDFVFSGLAKRQVESLCPKEFSPQKQYFDQYLPEGSKLALKALASEVTSERVSDPRYVETIEESLVEAINEGKKIRKTACLQESGHELEVEILDIPKVSIQRVNLVVGGSRRLNMDFFKGKMLVNPVLMPQLYVVLAEDQLERSGGQFSPFMDIFNTTIGCGAAVLVDVRMECQQRYCVRGMPEAADTAPAEETAVHEIRMEMTLNPIPGSGSYPVDGRFTGGHWQVTDFNRVLNGNFPIPLPLLNRESFDAGTYKSPGPGGESRAGREKITDWPDTDESSSSSSSSKQR</sequence>
<feature type="region of interest" description="Disordered" evidence="2">
    <location>
        <begin position="960"/>
        <end position="1000"/>
    </location>
</feature>
<name>A0A7J6SGD7_PEROL</name>
<dbReference type="InterPro" id="IPR025799">
    <property type="entry name" value="Arg_MeTrfase"/>
</dbReference>
<gene>
    <name evidence="4" type="ORF">FOZ63_025589</name>
</gene>
<evidence type="ECO:0000259" key="3">
    <source>
        <dbReference type="Pfam" id="PF13649"/>
    </source>
</evidence>
<accession>A0A7J6SGD7</accession>
<feature type="domain" description="Methyltransferase" evidence="3">
    <location>
        <begin position="95"/>
        <end position="161"/>
    </location>
</feature>
<dbReference type="Pfam" id="PF13649">
    <property type="entry name" value="Methyltransf_25"/>
    <property type="match status" value="1"/>
</dbReference>
<dbReference type="SUPFAM" id="SSF53335">
    <property type="entry name" value="S-adenosyl-L-methionine-dependent methyltransferases"/>
    <property type="match status" value="1"/>
</dbReference>
<dbReference type="GO" id="GO:0016274">
    <property type="term" value="F:protein-arginine N-methyltransferase activity"/>
    <property type="evidence" value="ECO:0007669"/>
    <property type="project" value="InterPro"/>
</dbReference>
<dbReference type="CDD" id="cd02440">
    <property type="entry name" value="AdoMet_MTases"/>
    <property type="match status" value="1"/>
</dbReference>
<reference evidence="4 5" key="1">
    <citation type="submission" date="2020-04" db="EMBL/GenBank/DDBJ databases">
        <title>Perkinsus olseni comparative genomics.</title>
        <authorList>
            <person name="Bogema D.R."/>
        </authorList>
    </citation>
    <scope>NUCLEOTIDE SEQUENCE [LARGE SCALE GENOMIC DNA]</scope>
    <source>
        <strain evidence="4 5">ATCC PRA-207</strain>
    </source>
</reference>
<dbReference type="PANTHER" id="PTHR11006:SF4">
    <property type="entry name" value="PROTEIN ARGININE N-METHYLTRANSFERASE 7"/>
    <property type="match status" value="1"/>
</dbReference>
<dbReference type="PANTHER" id="PTHR11006">
    <property type="entry name" value="PROTEIN ARGININE N-METHYLTRANSFERASE"/>
    <property type="match status" value="1"/>
</dbReference>
<dbReference type="EMBL" id="JABANO010018371">
    <property type="protein sequence ID" value="KAF4731958.1"/>
    <property type="molecule type" value="Genomic_DNA"/>
</dbReference>
<evidence type="ECO:0000313" key="5">
    <source>
        <dbReference type="Proteomes" id="UP000553632"/>
    </source>
</evidence>
<protein>
    <recommendedName>
        <fullName evidence="3">Methyltransferase domain-containing protein</fullName>
    </recommendedName>
</protein>
<evidence type="ECO:0000256" key="2">
    <source>
        <dbReference type="SAM" id="MobiDB-lite"/>
    </source>
</evidence>
<organism evidence="4 5">
    <name type="scientific">Perkinsus olseni</name>
    <name type="common">Perkinsus atlanticus</name>
    <dbReference type="NCBI Taxonomy" id="32597"/>
    <lineage>
        <taxon>Eukaryota</taxon>
        <taxon>Sar</taxon>
        <taxon>Alveolata</taxon>
        <taxon>Perkinsozoa</taxon>
        <taxon>Perkinsea</taxon>
        <taxon>Perkinsida</taxon>
        <taxon>Perkinsidae</taxon>
        <taxon>Perkinsus</taxon>
    </lineage>
</organism>
<comment type="caution">
    <text evidence="4">The sequence shown here is derived from an EMBL/GenBank/DDBJ whole genome shotgun (WGS) entry which is preliminary data.</text>
</comment>
<dbReference type="AlphaFoldDB" id="A0A7J6SGD7"/>